<proteinExistence type="predicted"/>
<protein>
    <recommendedName>
        <fullName evidence="3">Zinc-ribbon 15 domain-containing protein</fullName>
    </recommendedName>
</protein>
<gene>
    <name evidence="1" type="ORF">RQX22_12075</name>
</gene>
<dbReference type="Proteomes" id="UP001259572">
    <property type="component" value="Unassembled WGS sequence"/>
</dbReference>
<comment type="caution">
    <text evidence="1">The sequence shown here is derived from an EMBL/GenBank/DDBJ whole genome shotgun (WGS) entry which is preliminary data.</text>
</comment>
<organism evidence="1 2">
    <name type="scientific">Sphingosinicella rhizophila</name>
    <dbReference type="NCBI Taxonomy" id="3050082"/>
    <lineage>
        <taxon>Bacteria</taxon>
        <taxon>Pseudomonadati</taxon>
        <taxon>Pseudomonadota</taxon>
        <taxon>Alphaproteobacteria</taxon>
        <taxon>Sphingomonadales</taxon>
        <taxon>Sphingosinicellaceae</taxon>
        <taxon>Sphingosinicella</taxon>
    </lineage>
</organism>
<keyword evidence="2" id="KW-1185">Reference proteome</keyword>
<evidence type="ECO:0008006" key="3">
    <source>
        <dbReference type="Google" id="ProtNLM"/>
    </source>
</evidence>
<accession>A0ABU3Q9B1</accession>
<dbReference type="EMBL" id="JAVUPU010000005">
    <property type="protein sequence ID" value="MDT9599689.1"/>
    <property type="molecule type" value="Genomic_DNA"/>
</dbReference>
<name>A0ABU3Q9B1_9SPHN</name>
<reference evidence="1 2" key="1">
    <citation type="submission" date="2023-05" db="EMBL/GenBank/DDBJ databases">
        <authorList>
            <person name="Guo Y."/>
        </authorList>
    </citation>
    <scope>NUCLEOTIDE SEQUENCE [LARGE SCALE GENOMIC DNA]</scope>
    <source>
        <strain evidence="1 2">GR2756</strain>
    </source>
</reference>
<dbReference type="RefSeq" id="WP_315726776.1">
    <property type="nucleotide sequence ID" value="NZ_JAVUPU010000005.1"/>
</dbReference>
<evidence type="ECO:0000313" key="1">
    <source>
        <dbReference type="EMBL" id="MDT9599689.1"/>
    </source>
</evidence>
<evidence type="ECO:0000313" key="2">
    <source>
        <dbReference type="Proteomes" id="UP001259572"/>
    </source>
</evidence>
<sequence length="74" mass="8348">MADTRIWTTRDFLKRRADARISCAQCHHAVILSPPLVQLLFPAPCPLDMAIRKLRCSRCGARQGRIAPVPPARR</sequence>